<evidence type="ECO:0000256" key="2">
    <source>
        <dbReference type="SAM" id="MobiDB-lite"/>
    </source>
</evidence>
<comment type="similarity">
    <text evidence="1">Belongs to the transposase IS21/IS408/IS1162 family.</text>
</comment>
<dbReference type="NCBIfam" id="NF033546">
    <property type="entry name" value="transpos_IS21"/>
    <property type="match status" value="1"/>
</dbReference>
<dbReference type="PROSITE" id="PS50994">
    <property type="entry name" value="INTEGRASE"/>
    <property type="match status" value="1"/>
</dbReference>
<evidence type="ECO:0000259" key="3">
    <source>
        <dbReference type="PROSITE" id="PS50994"/>
    </source>
</evidence>
<protein>
    <submittedName>
        <fullName evidence="4">Transposase</fullName>
    </submittedName>
</protein>
<evidence type="ECO:0000313" key="4">
    <source>
        <dbReference type="EMBL" id="EDQ00308.1"/>
    </source>
</evidence>
<keyword evidence="5" id="KW-1185">Reference proteome</keyword>
<organism evidence="4 5">
    <name type="scientific">Shewanella benthica KT99</name>
    <dbReference type="NCBI Taxonomy" id="314608"/>
    <lineage>
        <taxon>Bacteria</taxon>
        <taxon>Pseudomonadati</taxon>
        <taxon>Pseudomonadota</taxon>
        <taxon>Gammaproteobacteria</taxon>
        <taxon>Alteromonadales</taxon>
        <taxon>Shewanellaceae</taxon>
        <taxon>Shewanella</taxon>
    </lineage>
</organism>
<dbReference type="RefSeq" id="WP_005500119.1">
    <property type="nucleotide sequence ID" value="NZ_ABIC01000022.1"/>
</dbReference>
<dbReference type="InterPro" id="IPR001584">
    <property type="entry name" value="Integrase_cat-core"/>
</dbReference>
<feature type="domain" description="Integrase catalytic" evidence="3">
    <location>
        <begin position="113"/>
        <end position="301"/>
    </location>
</feature>
<dbReference type="AlphaFoldDB" id="A9DCA5"/>
<proteinExistence type="inferred from homology"/>
<comment type="caution">
    <text evidence="4">The sequence shown here is derived from an EMBL/GenBank/DDBJ whole genome shotgun (WGS) entry which is preliminary data.</text>
</comment>
<dbReference type="GO" id="GO:0003676">
    <property type="term" value="F:nucleic acid binding"/>
    <property type="evidence" value="ECO:0007669"/>
    <property type="project" value="InterPro"/>
</dbReference>
<dbReference type="Proteomes" id="UP000005839">
    <property type="component" value="Unassembled WGS sequence"/>
</dbReference>
<dbReference type="SUPFAM" id="SSF53098">
    <property type="entry name" value="Ribonuclease H-like"/>
    <property type="match status" value="1"/>
</dbReference>
<accession>A9DCA5</accession>
<dbReference type="PANTHER" id="PTHR35004">
    <property type="entry name" value="TRANSPOSASE RV3428C-RELATED"/>
    <property type="match status" value="1"/>
</dbReference>
<name>A9DCA5_9GAMM</name>
<dbReference type="STRING" id="314608.KT99_08949"/>
<reference evidence="4 5" key="1">
    <citation type="submission" date="2007-10" db="EMBL/GenBank/DDBJ databases">
        <authorList>
            <person name="Yayanos A."/>
            <person name="Ferriera S."/>
            <person name="Johnson J."/>
            <person name="Kravitz S."/>
            <person name="Halpern A."/>
            <person name="Remington K."/>
            <person name="Beeson K."/>
            <person name="Tran B."/>
            <person name="Rogers Y.-H."/>
            <person name="Friedman R."/>
            <person name="Venter J.C."/>
        </authorList>
    </citation>
    <scope>NUCLEOTIDE SEQUENCE [LARGE SCALE GENOMIC DNA]</scope>
    <source>
        <strain evidence="4 5">KT99</strain>
    </source>
</reference>
<dbReference type="Gene3D" id="3.30.420.10">
    <property type="entry name" value="Ribonuclease H-like superfamily/Ribonuclease H"/>
    <property type="match status" value="1"/>
</dbReference>
<dbReference type="InterPro" id="IPR012337">
    <property type="entry name" value="RNaseH-like_sf"/>
</dbReference>
<sequence length="409" mass="46636">MSYRNKPKQTQSSAAAKAGFSSRSARRIDASQHNTSKLPRQYATRKDPLNGLFEQHVVPLLEKEPSLQPITLFEKLEEIAPGQLERSQLRTLQRRIKTWRVIHGPEQGVIFRQKHTPGAMGISDYTWANELNITLAGNTFKHKLYHYRLVFSGWTYVEVVLGGESFESLSSGLQNAFWQSGGVPLTHRTDSLSAAFKNHTEAEVLTERYTKLCTHYGVKATRNNKGVAHENGAIEGPNGHLKRKIEQQLLLRDSRDFTDLKQYRDFINVIVAKINRQCHTGYLEECAYLSSLPARRTHDFSEQYVKVTSSSTISIKRVTYSVPSRLIGVTLLAHIFDDRVVLFYGHELTLTLARMHTQGATRGRSIDYHHHVIHALAKKRNAFKASQIRDALIPKGGFWPRYDSCPYHR</sequence>
<dbReference type="GO" id="GO:0015074">
    <property type="term" value="P:DNA integration"/>
    <property type="evidence" value="ECO:0007669"/>
    <property type="project" value="InterPro"/>
</dbReference>
<dbReference type="PANTHER" id="PTHR35004:SF7">
    <property type="entry name" value="INTEGRASE PROTEIN"/>
    <property type="match status" value="1"/>
</dbReference>
<feature type="region of interest" description="Disordered" evidence="2">
    <location>
        <begin position="1"/>
        <end position="42"/>
    </location>
</feature>
<evidence type="ECO:0000256" key="1">
    <source>
        <dbReference type="ARBA" id="ARBA00009277"/>
    </source>
</evidence>
<dbReference type="Pfam" id="PF22483">
    <property type="entry name" value="Mu-transpos_C_2"/>
    <property type="match status" value="1"/>
</dbReference>
<dbReference type="InterPro" id="IPR054353">
    <property type="entry name" value="IstA-like_C"/>
</dbReference>
<evidence type="ECO:0000313" key="5">
    <source>
        <dbReference type="Proteomes" id="UP000005839"/>
    </source>
</evidence>
<gene>
    <name evidence="4" type="ORF">KT99_08949</name>
</gene>
<dbReference type="EMBL" id="ABIC01000022">
    <property type="protein sequence ID" value="EDQ00308.1"/>
    <property type="molecule type" value="Genomic_DNA"/>
</dbReference>
<dbReference type="InterPro" id="IPR036397">
    <property type="entry name" value="RNaseH_sf"/>
</dbReference>